<dbReference type="SUPFAM" id="SSF48403">
    <property type="entry name" value="Ankyrin repeat"/>
    <property type="match status" value="1"/>
</dbReference>
<dbReference type="InterPro" id="IPR001496">
    <property type="entry name" value="SOCS_box"/>
</dbReference>
<keyword evidence="6" id="KW-0472">Membrane</keyword>
<keyword evidence="3" id="KW-0677">Repeat</keyword>
<evidence type="ECO:0000256" key="1">
    <source>
        <dbReference type="ARBA" id="ARBA00004906"/>
    </source>
</evidence>
<keyword evidence="6" id="KW-1133">Transmembrane helix</keyword>
<evidence type="ECO:0000256" key="5">
    <source>
        <dbReference type="PROSITE-ProRule" id="PRU00023"/>
    </source>
</evidence>
<dbReference type="Proteomes" id="UP000694558">
    <property type="component" value="Chromosome 13"/>
</dbReference>
<dbReference type="GeneTree" id="ENSGT00940000165522"/>
<dbReference type="UniPathway" id="UPA00143"/>
<evidence type="ECO:0000313" key="8">
    <source>
        <dbReference type="Ensembl" id="ENSSMAP00000038527.1"/>
    </source>
</evidence>
<keyword evidence="6" id="KW-0812">Transmembrane</keyword>
<comment type="similarity">
    <text evidence="2">Belongs to the ankyrin SOCS box (ASB) family.</text>
</comment>
<dbReference type="PROSITE" id="PS50297">
    <property type="entry name" value="ANK_REP_REGION"/>
    <property type="match status" value="1"/>
</dbReference>
<dbReference type="PANTHER" id="PTHR24136">
    <property type="entry name" value="SOWAH (DROSOPHILA) HOMOLOG"/>
    <property type="match status" value="1"/>
</dbReference>
<dbReference type="GO" id="GO:0045732">
    <property type="term" value="P:positive regulation of protein catabolic process"/>
    <property type="evidence" value="ECO:0007669"/>
    <property type="project" value="TreeGrafter"/>
</dbReference>
<dbReference type="SUPFAM" id="SSF158235">
    <property type="entry name" value="SOCS box-like"/>
    <property type="match status" value="1"/>
</dbReference>
<dbReference type="AlphaFoldDB" id="A0A8D3BU19"/>
<feature type="domain" description="SOCS box" evidence="7">
    <location>
        <begin position="324"/>
        <end position="371"/>
    </location>
</feature>
<dbReference type="InterPro" id="IPR036770">
    <property type="entry name" value="Ankyrin_rpt-contain_sf"/>
</dbReference>
<dbReference type="FunFam" id="1.10.750.20:FF:000001">
    <property type="entry name" value="Ankyrin repeat and SOCS box containing 1"/>
    <property type="match status" value="1"/>
</dbReference>
<dbReference type="InterPro" id="IPR002110">
    <property type="entry name" value="Ankyrin_rpt"/>
</dbReference>
<sequence>MSDPTAELTNNKPFAVRLSNVYLSILALFCFKLFVKISLNLLTYFYIVRGNRKEAARISCNFHGWGNLRRGAIKMLLPSDCSPQAVAISQRAWWKTEAPKNNDTEKSCSQVNASTIDGVSPLFNACTVGSVACAEILLENGAKPQSLVYCPSPIHEATSKGHHGCVEALVTWGADVDVDIPHLGTALYTACVCQELECARKLLREGANVQKGKSLDSPLHVAAEKDCTAVVKLLLDFGADINARNTEFRRPVDVAPPSSSTEGFLLLYEGTSRRVAYAFVDFFFFCSSCVTWPQIEIFFFLSELFCSLGVNPTSILNSFASFFPFSLLTATPRLLSQLCRQCVRNCVGRDRLHLLSHLPLPTRLRNYLQYQ</sequence>
<dbReference type="InterPro" id="IPR036036">
    <property type="entry name" value="SOCS_box-like_dom_sf"/>
</dbReference>
<dbReference type="PROSITE" id="PS50225">
    <property type="entry name" value="SOCS"/>
    <property type="match status" value="1"/>
</dbReference>
<comment type="pathway">
    <text evidence="1">Protein modification; protein ubiquitination.</text>
</comment>
<feature type="transmembrane region" description="Helical" evidence="6">
    <location>
        <begin position="20"/>
        <end position="47"/>
    </location>
</feature>
<dbReference type="PANTHER" id="PTHR24136:SF55">
    <property type="entry name" value="ANKYRIN REPEAT AND SOCS BOX-CONTAINING 5A"/>
    <property type="match status" value="1"/>
</dbReference>
<dbReference type="Gene3D" id="1.25.40.20">
    <property type="entry name" value="Ankyrin repeat-containing domain"/>
    <property type="match status" value="1"/>
</dbReference>
<dbReference type="GO" id="GO:0016567">
    <property type="term" value="P:protein ubiquitination"/>
    <property type="evidence" value="ECO:0007669"/>
    <property type="project" value="UniProtKB-UniPathway"/>
</dbReference>
<dbReference type="Gene3D" id="1.10.750.20">
    <property type="entry name" value="SOCS box"/>
    <property type="match status" value="1"/>
</dbReference>
<dbReference type="PROSITE" id="PS50088">
    <property type="entry name" value="ANK_REPEAT"/>
    <property type="match status" value="1"/>
</dbReference>
<proteinExistence type="inferred from homology"/>
<dbReference type="GO" id="GO:0035556">
    <property type="term" value="P:intracellular signal transduction"/>
    <property type="evidence" value="ECO:0007669"/>
    <property type="project" value="InterPro"/>
</dbReference>
<evidence type="ECO:0000256" key="4">
    <source>
        <dbReference type="ARBA" id="ARBA00023043"/>
    </source>
</evidence>
<evidence type="ECO:0000256" key="6">
    <source>
        <dbReference type="SAM" id="Phobius"/>
    </source>
</evidence>
<evidence type="ECO:0000313" key="9">
    <source>
        <dbReference type="Proteomes" id="UP000694558"/>
    </source>
</evidence>
<dbReference type="Pfam" id="PF07525">
    <property type="entry name" value="SOCS_box"/>
    <property type="match status" value="1"/>
</dbReference>
<accession>A0A8D3BU19</accession>
<dbReference type="SMART" id="SM00248">
    <property type="entry name" value="ANK"/>
    <property type="match status" value="4"/>
</dbReference>
<protein>
    <submittedName>
        <fullName evidence="8">Ankyrin repeat and SOCS box containing 5a</fullName>
    </submittedName>
</protein>
<gene>
    <name evidence="8" type="primary">asb5a</name>
</gene>
<name>A0A8D3BU19_SCOMX</name>
<evidence type="ECO:0000259" key="7">
    <source>
        <dbReference type="PROSITE" id="PS50225"/>
    </source>
</evidence>
<dbReference type="Ensembl" id="ENSSMAT00000036822.1">
    <property type="protein sequence ID" value="ENSSMAP00000038527.1"/>
    <property type="gene ID" value="ENSSMAG00000009821.2"/>
</dbReference>
<dbReference type="SMART" id="SM00969">
    <property type="entry name" value="SOCS_box"/>
    <property type="match status" value="1"/>
</dbReference>
<feature type="repeat" description="ANK" evidence="5">
    <location>
        <begin position="214"/>
        <end position="246"/>
    </location>
</feature>
<dbReference type="Pfam" id="PF12796">
    <property type="entry name" value="Ank_2"/>
    <property type="match status" value="2"/>
</dbReference>
<dbReference type="InterPro" id="IPR051573">
    <property type="entry name" value="Ankyrin-SOCS_box_domain"/>
</dbReference>
<keyword evidence="4 5" id="KW-0040">ANK repeat</keyword>
<organism evidence="8 9">
    <name type="scientific">Scophthalmus maximus</name>
    <name type="common">Turbot</name>
    <name type="synonym">Psetta maxima</name>
    <dbReference type="NCBI Taxonomy" id="52904"/>
    <lineage>
        <taxon>Eukaryota</taxon>
        <taxon>Metazoa</taxon>
        <taxon>Chordata</taxon>
        <taxon>Craniata</taxon>
        <taxon>Vertebrata</taxon>
        <taxon>Euteleostomi</taxon>
        <taxon>Actinopterygii</taxon>
        <taxon>Neopterygii</taxon>
        <taxon>Teleostei</taxon>
        <taxon>Neoteleostei</taxon>
        <taxon>Acanthomorphata</taxon>
        <taxon>Carangaria</taxon>
        <taxon>Pleuronectiformes</taxon>
        <taxon>Pleuronectoidei</taxon>
        <taxon>Scophthalmidae</taxon>
        <taxon>Scophthalmus</taxon>
    </lineage>
</organism>
<evidence type="ECO:0000256" key="3">
    <source>
        <dbReference type="ARBA" id="ARBA00022737"/>
    </source>
</evidence>
<reference evidence="8" key="2">
    <citation type="submission" date="2025-08" db="UniProtKB">
        <authorList>
            <consortium name="Ensembl"/>
        </authorList>
    </citation>
    <scope>IDENTIFICATION</scope>
</reference>
<evidence type="ECO:0000256" key="2">
    <source>
        <dbReference type="ARBA" id="ARBA00005949"/>
    </source>
</evidence>
<reference evidence="8" key="1">
    <citation type="submission" date="2023-05" db="EMBL/GenBank/DDBJ databases">
        <title>High-quality long-read genome of Scophthalmus maximus.</title>
        <authorList>
            <person name="Lien S."/>
            <person name="Martinez P."/>
        </authorList>
    </citation>
    <scope>NUCLEOTIDE SEQUENCE [LARGE SCALE GENOMIC DNA]</scope>
</reference>